<dbReference type="AlphaFoldDB" id="A0A8K0UU68"/>
<protein>
    <recommendedName>
        <fullName evidence="3">NmrA-like domain-containing protein</fullName>
    </recommendedName>
</protein>
<comment type="caution">
    <text evidence="4">The sequence shown here is derived from an EMBL/GenBank/DDBJ whole genome shotgun (WGS) entry which is preliminary data.</text>
</comment>
<dbReference type="InterPro" id="IPR036291">
    <property type="entry name" value="NAD(P)-bd_dom_sf"/>
</dbReference>
<dbReference type="Gene3D" id="3.90.25.10">
    <property type="entry name" value="UDP-galactose 4-epimerase, domain 1"/>
    <property type="match status" value="1"/>
</dbReference>
<proteinExistence type="inferred from homology"/>
<dbReference type="EMBL" id="JAEVFJ010000007">
    <property type="protein sequence ID" value="KAH8103432.1"/>
    <property type="molecule type" value="Genomic_DNA"/>
</dbReference>
<keyword evidence="2" id="KW-0521">NADP</keyword>
<reference evidence="4" key="1">
    <citation type="journal article" date="2021" name="New Phytol.">
        <title>Evolutionary innovations through gain and loss of genes in the ectomycorrhizal Boletales.</title>
        <authorList>
            <person name="Wu G."/>
            <person name="Miyauchi S."/>
            <person name="Morin E."/>
            <person name="Kuo A."/>
            <person name="Drula E."/>
            <person name="Varga T."/>
            <person name="Kohler A."/>
            <person name="Feng B."/>
            <person name="Cao Y."/>
            <person name="Lipzen A."/>
            <person name="Daum C."/>
            <person name="Hundley H."/>
            <person name="Pangilinan J."/>
            <person name="Johnson J."/>
            <person name="Barry K."/>
            <person name="LaButti K."/>
            <person name="Ng V."/>
            <person name="Ahrendt S."/>
            <person name="Min B."/>
            <person name="Choi I.G."/>
            <person name="Park H."/>
            <person name="Plett J.M."/>
            <person name="Magnuson J."/>
            <person name="Spatafora J.W."/>
            <person name="Nagy L.G."/>
            <person name="Henrissat B."/>
            <person name="Grigoriev I.V."/>
            <person name="Yang Z.L."/>
            <person name="Xu J."/>
            <person name="Martin F.M."/>
        </authorList>
    </citation>
    <scope>NUCLEOTIDE SEQUENCE</scope>
    <source>
        <strain evidence="4">KKN 215</strain>
    </source>
</reference>
<dbReference type="PANTHER" id="PTHR42748">
    <property type="entry name" value="NITROGEN METABOLITE REPRESSION PROTEIN NMRA FAMILY MEMBER"/>
    <property type="match status" value="1"/>
</dbReference>
<keyword evidence="5" id="KW-1185">Reference proteome</keyword>
<dbReference type="Gene3D" id="3.40.50.720">
    <property type="entry name" value="NAD(P)-binding Rossmann-like Domain"/>
    <property type="match status" value="1"/>
</dbReference>
<dbReference type="InterPro" id="IPR051164">
    <property type="entry name" value="NmrA-like_oxidored"/>
</dbReference>
<feature type="domain" description="NmrA-like" evidence="3">
    <location>
        <begin position="6"/>
        <end position="292"/>
    </location>
</feature>
<evidence type="ECO:0000259" key="3">
    <source>
        <dbReference type="Pfam" id="PF05368"/>
    </source>
</evidence>
<evidence type="ECO:0000256" key="1">
    <source>
        <dbReference type="ARBA" id="ARBA00006328"/>
    </source>
</evidence>
<comment type="similarity">
    <text evidence="1">Belongs to the NmrA-type oxidoreductase family.</text>
</comment>
<evidence type="ECO:0000256" key="2">
    <source>
        <dbReference type="ARBA" id="ARBA00022857"/>
    </source>
</evidence>
<dbReference type="InterPro" id="IPR008030">
    <property type="entry name" value="NmrA-like"/>
</dbReference>
<name>A0A8K0UU68_9AGAR</name>
<sequence length="302" mass="33134">MSSQSRVVAVIGASGVQGLSVVNALLDTFPVHAYTRDASKLKHLSHPNLTVVEVDINDSTALKAALKNGVWALFANNLSDYTKPIGAEEALGKNIVDAAAEAGVEWLVYSSMPEGNPFRAFVEKSNVMKYAREVTKRSQLKNVFVEVGAYMSNSQGNKPVLNPADGVVEFTWIAIDAQTYLPLISTDTDLGPIVKAVLQNPDEWNDAEIPVVADPLTVTQMAEVYSKVYNVPTRVKFLEHAPPGLPFGSIMEDLLGSFKDPGYFPAYVGREREIAQIAKRLFPGVRTWETYLREVGLDYIKN</sequence>
<evidence type="ECO:0000313" key="4">
    <source>
        <dbReference type="EMBL" id="KAH8103432.1"/>
    </source>
</evidence>
<dbReference type="OrthoDB" id="419598at2759"/>
<organism evidence="4 5">
    <name type="scientific">Cristinia sonorae</name>
    <dbReference type="NCBI Taxonomy" id="1940300"/>
    <lineage>
        <taxon>Eukaryota</taxon>
        <taxon>Fungi</taxon>
        <taxon>Dikarya</taxon>
        <taxon>Basidiomycota</taxon>
        <taxon>Agaricomycotina</taxon>
        <taxon>Agaricomycetes</taxon>
        <taxon>Agaricomycetidae</taxon>
        <taxon>Agaricales</taxon>
        <taxon>Pleurotineae</taxon>
        <taxon>Stephanosporaceae</taxon>
        <taxon>Cristinia</taxon>
    </lineage>
</organism>
<accession>A0A8K0UU68</accession>
<dbReference type="PANTHER" id="PTHR42748:SF7">
    <property type="entry name" value="NMRA LIKE REDOX SENSOR 1-RELATED"/>
    <property type="match status" value="1"/>
</dbReference>
<gene>
    <name evidence="4" type="ORF">BXZ70DRAFT_729756</name>
</gene>
<dbReference type="Proteomes" id="UP000813824">
    <property type="component" value="Unassembled WGS sequence"/>
</dbReference>
<evidence type="ECO:0000313" key="5">
    <source>
        <dbReference type="Proteomes" id="UP000813824"/>
    </source>
</evidence>
<dbReference type="Pfam" id="PF05368">
    <property type="entry name" value="NmrA"/>
    <property type="match status" value="1"/>
</dbReference>
<dbReference type="SUPFAM" id="SSF51735">
    <property type="entry name" value="NAD(P)-binding Rossmann-fold domains"/>
    <property type="match status" value="1"/>
</dbReference>